<proteinExistence type="predicted"/>
<feature type="region of interest" description="Disordered" evidence="1">
    <location>
        <begin position="94"/>
        <end position="119"/>
    </location>
</feature>
<dbReference type="PANTHER" id="PTHR35351:SF2">
    <property type="entry name" value="GERMINAL CENTER-ASSOCIATED SIGNALING AND MOTILITY PROTEIN"/>
    <property type="match status" value="1"/>
</dbReference>
<keyword evidence="2" id="KW-1185">Reference proteome</keyword>
<dbReference type="InterPro" id="IPR031364">
    <property type="entry name" value="GC_assoc_lym"/>
</dbReference>
<gene>
    <name evidence="3" type="primary">GCSAM</name>
</gene>
<name>A0A3Q0E8P7_CARSF</name>
<dbReference type="KEGG" id="csyr:103269009"/>
<dbReference type="RefSeq" id="XP_021572519.1">
    <property type="nucleotide sequence ID" value="XM_021716844.1"/>
</dbReference>
<accession>A0A3Q0E8P7</accession>
<evidence type="ECO:0000313" key="2">
    <source>
        <dbReference type="Proteomes" id="UP000189704"/>
    </source>
</evidence>
<evidence type="ECO:0000313" key="3">
    <source>
        <dbReference type="RefSeq" id="XP_021572519.1"/>
    </source>
</evidence>
<dbReference type="GO" id="GO:0045159">
    <property type="term" value="F:myosin II binding"/>
    <property type="evidence" value="ECO:0007669"/>
    <property type="project" value="Ensembl"/>
</dbReference>
<dbReference type="Proteomes" id="UP000189704">
    <property type="component" value="Unplaced"/>
</dbReference>
<sequence length="155" mass="17786">MGNSLLRKNRCWDHHTAEGCCCLPWKKMHSFEEREDSPNKDGEMSSAPIQGKADQTYAGELCYTLINHSALWRRPSGSSAEEYYENISCKAERPREPLEGPETEYSLLRMPSTPRQPPAPENEYEFLMPHTVFSHSLQQPCPLMAPSETQFSCFR</sequence>
<organism evidence="2 3">
    <name type="scientific">Carlito syrichta</name>
    <name type="common">Philippine tarsier</name>
    <name type="synonym">Tarsius syrichta</name>
    <dbReference type="NCBI Taxonomy" id="1868482"/>
    <lineage>
        <taxon>Eukaryota</taxon>
        <taxon>Metazoa</taxon>
        <taxon>Chordata</taxon>
        <taxon>Craniata</taxon>
        <taxon>Vertebrata</taxon>
        <taxon>Euteleostomi</taxon>
        <taxon>Mammalia</taxon>
        <taxon>Eutheria</taxon>
        <taxon>Euarchontoglires</taxon>
        <taxon>Primates</taxon>
        <taxon>Haplorrhini</taxon>
        <taxon>Tarsiiformes</taxon>
        <taxon>Tarsiidae</taxon>
        <taxon>Carlito</taxon>
    </lineage>
</organism>
<dbReference type="OMA" id="RCWDCHI"/>
<dbReference type="OrthoDB" id="9829486at2759"/>
<dbReference type="GO" id="GO:0050855">
    <property type="term" value="P:regulation of B cell receptor signaling pathway"/>
    <property type="evidence" value="ECO:0007669"/>
    <property type="project" value="Ensembl"/>
</dbReference>
<dbReference type="GO" id="GO:0019901">
    <property type="term" value="F:protein kinase binding"/>
    <property type="evidence" value="ECO:0007669"/>
    <property type="project" value="Ensembl"/>
</dbReference>
<dbReference type="GO" id="GO:2000402">
    <property type="term" value="P:negative regulation of lymphocyte migration"/>
    <property type="evidence" value="ECO:0007669"/>
    <property type="project" value="Ensembl"/>
</dbReference>
<dbReference type="CTD" id="257144"/>
<dbReference type="AlphaFoldDB" id="A0A3Q0E8P7"/>
<dbReference type="GO" id="GO:0003779">
    <property type="term" value="F:actin binding"/>
    <property type="evidence" value="ECO:0007669"/>
    <property type="project" value="Ensembl"/>
</dbReference>
<dbReference type="PANTHER" id="PTHR35351">
    <property type="entry name" value="GERMINAL CENTER-ASSOCIATED SIGNALING AND MOTILITY-LIKE PROTEIN"/>
    <property type="match status" value="1"/>
</dbReference>
<dbReference type="GeneID" id="103269009"/>
<dbReference type="Pfam" id="PF15666">
    <property type="entry name" value="HGAL"/>
    <property type="match status" value="1"/>
</dbReference>
<evidence type="ECO:0000256" key="1">
    <source>
        <dbReference type="SAM" id="MobiDB-lite"/>
    </source>
</evidence>
<protein>
    <submittedName>
        <fullName evidence="3">Germinal center-associated signaling and motility protein</fullName>
    </submittedName>
</protein>
<reference evidence="3" key="1">
    <citation type="submission" date="2025-08" db="UniProtKB">
        <authorList>
            <consortium name="RefSeq"/>
        </authorList>
    </citation>
    <scope>IDENTIFICATION</scope>
</reference>
<dbReference type="STRING" id="1868482.ENSTSYP00000007396"/>